<name>A0A2X3LV32_ECOLX</name>
<gene>
    <name evidence="1" type="ORF">NCTC8009_03993</name>
</gene>
<protein>
    <submittedName>
        <fullName evidence="1">Putative phage DNA transposition protein</fullName>
    </submittedName>
</protein>
<evidence type="ECO:0000313" key="1">
    <source>
        <dbReference type="EMBL" id="SQD03500.1"/>
    </source>
</evidence>
<sequence>MTHHAVKGRLSRALRRRLEGTQGLVIIDEADHLGAEVLERTPPVTGINPYWPCADGKSPGLFKYDGG</sequence>
<dbReference type="Proteomes" id="UP000250991">
    <property type="component" value="Unassembled WGS sequence"/>
</dbReference>
<evidence type="ECO:0000313" key="2">
    <source>
        <dbReference type="Proteomes" id="UP000250991"/>
    </source>
</evidence>
<accession>A0A2X3LV32</accession>
<organism evidence="1 2">
    <name type="scientific">Escherichia coli</name>
    <dbReference type="NCBI Taxonomy" id="562"/>
    <lineage>
        <taxon>Bacteria</taxon>
        <taxon>Pseudomonadati</taxon>
        <taxon>Pseudomonadota</taxon>
        <taxon>Gammaproteobacteria</taxon>
        <taxon>Enterobacterales</taxon>
        <taxon>Enterobacteriaceae</taxon>
        <taxon>Escherichia</taxon>
    </lineage>
</organism>
<dbReference type="EMBL" id="UARW01000010">
    <property type="protein sequence ID" value="SQD03500.1"/>
    <property type="molecule type" value="Genomic_DNA"/>
</dbReference>
<reference evidence="1 2" key="1">
    <citation type="submission" date="2018-06" db="EMBL/GenBank/DDBJ databases">
        <authorList>
            <consortium name="Pathogen Informatics"/>
            <person name="Doyle S."/>
        </authorList>
    </citation>
    <scope>NUCLEOTIDE SEQUENCE [LARGE SCALE GENOMIC DNA]</scope>
    <source>
        <strain evidence="1 2">NCTC8009</strain>
    </source>
</reference>
<dbReference type="AlphaFoldDB" id="A0A2X3LV32"/>
<proteinExistence type="predicted"/>